<accession>A0A6J5L0V7</accession>
<name>A0A6J5L0V7_9CAUD</name>
<proteinExistence type="predicted"/>
<organism evidence="1">
    <name type="scientific">uncultured Caudovirales phage</name>
    <dbReference type="NCBI Taxonomy" id="2100421"/>
    <lineage>
        <taxon>Viruses</taxon>
        <taxon>Duplodnaviria</taxon>
        <taxon>Heunggongvirae</taxon>
        <taxon>Uroviricota</taxon>
        <taxon>Caudoviricetes</taxon>
        <taxon>Peduoviridae</taxon>
        <taxon>Maltschvirus</taxon>
        <taxon>Maltschvirus maltsch</taxon>
    </lineage>
</organism>
<protein>
    <submittedName>
        <fullName evidence="1">Uncharacterized protein</fullName>
    </submittedName>
</protein>
<evidence type="ECO:0000313" key="2">
    <source>
        <dbReference type="EMBL" id="CAB5209349.1"/>
    </source>
</evidence>
<reference evidence="1" key="1">
    <citation type="submission" date="2020-04" db="EMBL/GenBank/DDBJ databases">
        <authorList>
            <person name="Chiriac C."/>
            <person name="Salcher M."/>
            <person name="Ghai R."/>
            <person name="Kavagutti S V."/>
        </authorList>
    </citation>
    <scope>NUCLEOTIDE SEQUENCE</scope>
</reference>
<sequence length="61" mass="6951">MRYTVSNSEDYGLNKVVVRDQASTPRGRVLCVIARENEYDAEQLAQMICDALNEKELNESN</sequence>
<gene>
    <name evidence="2" type="ORF">UFOVP181_445</name>
    <name evidence="1" type="ORF">UFOVP57_196</name>
</gene>
<dbReference type="EMBL" id="LR796187">
    <property type="protein sequence ID" value="CAB4125719.1"/>
    <property type="molecule type" value="Genomic_DNA"/>
</dbReference>
<evidence type="ECO:0000313" key="1">
    <source>
        <dbReference type="EMBL" id="CAB4125719.1"/>
    </source>
</evidence>
<dbReference type="EMBL" id="LR798231">
    <property type="protein sequence ID" value="CAB5209349.1"/>
    <property type="molecule type" value="Genomic_DNA"/>
</dbReference>